<protein>
    <recommendedName>
        <fullName evidence="5">Integral membrane protein</fullName>
    </recommendedName>
</protein>
<keyword evidence="2" id="KW-0812">Transmembrane</keyword>
<organism evidence="3 4">
    <name type="scientific">Kitasatospora aureofaciens</name>
    <name type="common">Streptomyces aureofaciens</name>
    <dbReference type="NCBI Taxonomy" id="1894"/>
    <lineage>
        <taxon>Bacteria</taxon>
        <taxon>Bacillati</taxon>
        <taxon>Actinomycetota</taxon>
        <taxon>Actinomycetes</taxon>
        <taxon>Kitasatosporales</taxon>
        <taxon>Streptomycetaceae</taxon>
        <taxon>Kitasatospora</taxon>
    </lineage>
</organism>
<feature type="transmembrane region" description="Helical" evidence="2">
    <location>
        <begin position="152"/>
        <end position="171"/>
    </location>
</feature>
<evidence type="ECO:0008006" key="5">
    <source>
        <dbReference type="Google" id="ProtNLM"/>
    </source>
</evidence>
<keyword evidence="2" id="KW-0472">Membrane</keyword>
<dbReference type="Pfam" id="PF19609">
    <property type="entry name" value="DUF6114"/>
    <property type="match status" value="1"/>
</dbReference>
<dbReference type="EMBL" id="BMUB01000001">
    <property type="protein sequence ID" value="GGU58304.1"/>
    <property type="molecule type" value="Genomic_DNA"/>
</dbReference>
<feature type="transmembrane region" description="Helical" evidence="2">
    <location>
        <begin position="101"/>
        <end position="123"/>
    </location>
</feature>
<dbReference type="Proteomes" id="UP000610124">
    <property type="component" value="Unassembled WGS sequence"/>
</dbReference>
<reference evidence="3" key="1">
    <citation type="journal article" date="2014" name="Int. J. Syst. Evol. Microbiol.">
        <title>Complete genome sequence of Corynebacterium casei LMG S-19264T (=DSM 44701T), isolated from a smear-ripened cheese.</title>
        <authorList>
            <consortium name="US DOE Joint Genome Institute (JGI-PGF)"/>
            <person name="Walter F."/>
            <person name="Albersmeier A."/>
            <person name="Kalinowski J."/>
            <person name="Ruckert C."/>
        </authorList>
    </citation>
    <scope>NUCLEOTIDE SEQUENCE</scope>
    <source>
        <strain evidence="3">JCM 4434</strain>
    </source>
</reference>
<reference evidence="3" key="2">
    <citation type="submission" date="2020-09" db="EMBL/GenBank/DDBJ databases">
        <authorList>
            <person name="Sun Q."/>
            <person name="Ohkuma M."/>
        </authorList>
    </citation>
    <scope>NUCLEOTIDE SEQUENCE</scope>
    <source>
        <strain evidence="3">JCM 4434</strain>
    </source>
</reference>
<evidence type="ECO:0000313" key="4">
    <source>
        <dbReference type="Proteomes" id="UP000610124"/>
    </source>
</evidence>
<evidence type="ECO:0000256" key="2">
    <source>
        <dbReference type="SAM" id="Phobius"/>
    </source>
</evidence>
<feature type="transmembrane region" description="Helical" evidence="2">
    <location>
        <begin position="130"/>
        <end position="146"/>
    </location>
</feature>
<evidence type="ECO:0000256" key="1">
    <source>
        <dbReference type="SAM" id="MobiDB-lite"/>
    </source>
</evidence>
<comment type="caution">
    <text evidence="3">The sequence shown here is derived from an EMBL/GenBank/DDBJ whole genome shotgun (WGS) entry which is preliminary data.</text>
</comment>
<sequence>MTESVPEPAATGEGTMARAEAVTAQGTAATPAAATAPAAGPAAAPAASEASAPTAAPASLAGPVRRDWRGRRPFWGGLLVTLGGAEILFTLWAPLPLLLHISLVGLAGYLVPSVMLLCGLLILFNPTQRLFYSVLAVLASLASWVTSNLGGFLIGMLLGVVGACLTFGWLPDQPLRRGRQRREDRRAQRRAARAGV</sequence>
<evidence type="ECO:0000313" key="3">
    <source>
        <dbReference type="EMBL" id="GGU58304.1"/>
    </source>
</evidence>
<dbReference type="RefSeq" id="WP_370863291.1">
    <property type="nucleotide sequence ID" value="NZ_BMUB01000001.1"/>
</dbReference>
<feature type="transmembrane region" description="Helical" evidence="2">
    <location>
        <begin position="74"/>
        <end position="95"/>
    </location>
</feature>
<name>A0A8H9LIA5_KITAU</name>
<proteinExistence type="predicted"/>
<keyword evidence="2" id="KW-1133">Transmembrane helix</keyword>
<dbReference type="AlphaFoldDB" id="A0A8H9LIA5"/>
<dbReference type="InterPro" id="IPR046096">
    <property type="entry name" value="DUF6114"/>
</dbReference>
<feature type="region of interest" description="Disordered" evidence="1">
    <location>
        <begin position="1"/>
        <end position="24"/>
    </location>
</feature>
<accession>A0A8H9LIA5</accession>
<gene>
    <name evidence="3" type="ORF">GCM10010502_06250</name>
</gene>
<dbReference type="GeneID" id="97483803"/>